<sequence>MVMVCATGPRGKPKMEMRTEGDLWVASGRDQCRAGPVSGL</sequence>
<dbReference type="AlphaFoldDB" id="A0AAV7A3Q4"/>
<name>A0AAV7A3Q4_ENGPU</name>
<proteinExistence type="predicted"/>
<organism evidence="1 2">
    <name type="scientific">Engystomops pustulosus</name>
    <name type="common">Tungara frog</name>
    <name type="synonym">Physalaemus pustulosus</name>
    <dbReference type="NCBI Taxonomy" id="76066"/>
    <lineage>
        <taxon>Eukaryota</taxon>
        <taxon>Metazoa</taxon>
        <taxon>Chordata</taxon>
        <taxon>Craniata</taxon>
        <taxon>Vertebrata</taxon>
        <taxon>Euteleostomi</taxon>
        <taxon>Amphibia</taxon>
        <taxon>Batrachia</taxon>
        <taxon>Anura</taxon>
        <taxon>Neobatrachia</taxon>
        <taxon>Hyloidea</taxon>
        <taxon>Leptodactylidae</taxon>
        <taxon>Leiuperinae</taxon>
        <taxon>Engystomops</taxon>
    </lineage>
</organism>
<accession>A0AAV7A3Q4</accession>
<dbReference type="EMBL" id="WNYA01000009">
    <property type="protein sequence ID" value="KAG8556224.1"/>
    <property type="molecule type" value="Genomic_DNA"/>
</dbReference>
<evidence type="ECO:0000313" key="2">
    <source>
        <dbReference type="Proteomes" id="UP000824782"/>
    </source>
</evidence>
<evidence type="ECO:0000313" key="1">
    <source>
        <dbReference type="EMBL" id="KAG8556224.1"/>
    </source>
</evidence>
<keyword evidence="2" id="KW-1185">Reference proteome</keyword>
<protein>
    <submittedName>
        <fullName evidence="1">Uncharacterized protein</fullName>
    </submittedName>
</protein>
<reference evidence="1" key="1">
    <citation type="thesis" date="2020" institute="ProQuest LLC" country="789 East Eisenhower Parkway, Ann Arbor, MI, USA">
        <title>Comparative Genomics and Chromosome Evolution.</title>
        <authorList>
            <person name="Mudd A.B."/>
        </authorList>
    </citation>
    <scope>NUCLEOTIDE SEQUENCE</scope>
    <source>
        <strain evidence="1">237g6f4</strain>
        <tissue evidence="1">Blood</tissue>
    </source>
</reference>
<dbReference type="Proteomes" id="UP000824782">
    <property type="component" value="Unassembled WGS sequence"/>
</dbReference>
<gene>
    <name evidence="1" type="ORF">GDO81_017973</name>
</gene>
<comment type="caution">
    <text evidence="1">The sequence shown here is derived from an EMBL/GenBank/DDBJ whole genome shotgun (WGS) entry which is preliminary data.</text>
</comment>